<keyword evidence="3 4" id="KW-0175">Coiled coil</keyword>
<feature type="compositionally biased region" description="Basic and acidic residues" evidence="5">
    <location>
        <begin position="12"/>
        <end position="21"/>
    </location>
</feature>
<feature type="compositionally biased region" description="Basic residues" evidence="5">
    <location>
        <begin position="463"/>
        <end position="472"/>
    </location>
</feature>
<dbReference type="GO" id="GO:0003677">
    <property type="term" value="F:DNA binding"/>
    <property type="evidence" value="ECO:0007669"/>
    <property type="project" value="TreeGrafter"/>
</dbReference>
<dbReference type="GO" id="GO:0006360">
    <property type="term" value="P:transcription by RNA polymerase I"/>
    <property type="evidence" value="ECO:0007669"/>
    <property type="project" value="TreeGrafter"/>
</dbReference>
<feature type="compositionally biased region" description="Basic and acidic residues" evidence="5">
    <location>
        <begin position="209"/>
        <end position="231"/>
    </location>
</feature>
<comment type="caution">
    <text evidence="7">The sequence shown here is derived from an EMBL/GenBank/DDBJ whole genome shotgun (WGS) entry which is preliminary data.</text>
</comment>
<evidence type="ECO:0000313" key="8">
    <source>
        <dbReference type="Proteomes" id="UP000245119"/>
    </source>
</evidence>
<feature type="compositionally biased region" description="Low complexity" evidence="5">
    <location>
        <begin position="293"/>
        <end position="305"/>
    </location>
</feature>
<proteinExistence type="inferred from homology"/>
<feature type="region of interest" description="Disordered" evidence="5">
    <location>
        <begin position="1"/>
        <end position="136"/>
    </location>
</feature>
<sequence>MDFRELLMYAEENQKSKESKPQHSKFLKAQLPPAKRDHKNEMRAEPKSDVLKKLLEEKEEEKRRKYMEEERERRKREKEKRHREEEERRLEKERIREEKKKNTFRIPKKLVLEDDQKETSSSPPHHREVLSDGSFSLDSDLVAEADLSEFDDRLESKHHSSNSSNQKHKPDVGHRHSKKSSNSYRLLDKVSLGGSSDKQAASSSHKHSSSSEHRKVSHSERHTDRENDSNRNSHHISQSHKSTHKSSSRESRSDKSSSENHRKDENLSGKHRDKSLDHDHKSSHNFVDKHTSSKTAHSSNSSLSKSSRESHSAGGKGQLSEKKPMISIGEQSSQSNAESDKQGTNPDPSTEECKFTTLSRHHLKPNIVRQGVSMEEREKTLARLQAILAKHTSGDDIKGMRKRASKEEAKARKSRRNRGDLAGLGSDFSGSCLEPVPYSLEEKPSLRRPEPKPEAEPEPKPAKQPKRNKQPKTSHGMTPKNRLSSSTHSKLTSDLKHSSKHDRKSPVRDRPKPKVKPRPRPPPSLMNFADLLKMAEQKQAVPVMVEVAPKKKESRPMTQDEIDRQRAREERVKSKEYKDWFNNGEEGGNGKKTQHLNGQADRVTSSSSQQPQSRGAQPARMSSTSTGSGSAVNSVNHKLNGSNENSYDVGKMDRKYPVAGDSRSSSKSSVQEASKPNRPVVRPGQPDPNRPGVIASKPRAMMQHISQQSSTRPGKQSAGPLEKRGKRPAPYEEDSSVESMPASHSQTFGGQGKASNAWDSLFNRPEYKSKPPAPKRKMVIDSEEEEEEEEYDDDMADFIDDEGTEDMDTVSGTIRQLFGYDKRKYRYVDDDDDDCMEASFSQVMKEEARSAKLGKQEDLEDIKREQEELRRKAAKKKMLSRR</sequence>
<dbReference type="InterPro" id="IPR054552">
    <property type="entry name" value="SPT2_N"/>
</dbReference>
<feature type="compositionally biased region" description="Basic and acidic residues" evidence="5">
    <location>
        <begin position="440"/>
        <end position="461"/>
    </location>
</feature>
<evidence type="ECO:0000256" key="5">
    <source>
        <dbReference type="SAM" id="MobiDB-lite"/>
    </source>
</evidence>
<keyword evidence="8" id="KW-1185">Reference proteome</keyword>
<evidence type="ECO:0000256" key="4">
    <source>
        <dbReference type="SAM" id="Coils"/>
    </source>
</evidence>
<name>A0A2T7PJR8_POMCA</name>
<feature type="compositionally biased region" description="Basic residues" evidence="5">
    <location>
        <begin position="232"/>
        <end position="246"/>
    </location>
</feature>
<dbReference type="AlphaFoldDB" id="A0A2T7PJR8"/>
<dbReference type="EMBL" id="PZQS01000003">
    <property type="protein sequence ID" value="PVD33658.1"/>
    <property type="molecule type" value="Genomic_DNA"/>
</dbReference>
<feature type="compositionally biased region" description="Polar residues" evidence="5">
    <location>
        <begin position="329"/>
        <end position="348"/>
    </location>
</feature>
<feature type="region of interest" description="Disordered" evidence="5">
    <location>
        <begin position="543"/>
        <end position="810"/>
    </location>
</feature>
<gene>
    <name evidence="7" type="ORF">C0Q70_04916</name>
</gene>
<evidence type="ECO:0000256" key="3">
    <source>
        <dbReference type="ARBA" id="ARBA00023054"/>
    </source>
</evidence>
<evidence type="ECO:0000259" key="6">
    <source>
        <dbReference type="Pfam" id="PF22878"/>
    </source>
</evidence>
<dbReference type="GO" id="GO:0005730">
    <property type="term" value="C:nucleolus"/>
    <property type="evidence" value="ECO:0007669"/>
    <property type="project" value="TreeGrafter"/>
</dbReference>
<dbReference type="GO" id="GO:0042393">
    <property type="term" value="F:histone binding"/>
    <property type="evidence" value="ECO:0007669"/>
    <property type="project" value="TreeGrafter"/>
</dbReference>
<feature type="region of interest" description="Disordered" evidence="5">
    <location>
        <begin position="386"/>
        <end position="526"/>
    </location>
</feature>
<dbReference type="Pfam" id="PF08243">
    <property type="entry name" value="SPT2"/>
    <property type="match status" value="1"/>
</dbReference>
<protein>
    <recommendedName>
        <fullName evidence="2">Protein SPT2 homolog</fullName>
    </recommendedName>
</protein>
<evidence type="ECO:0000256" key="2">
    <source>
        <dbReference type="ARBA" id="ARBA00013786"/>
    </source>
</evidence>
<feature type="compositionally biased region" description="Basic and acidic residues" evidence="5">
    <location>
        <begin position="561"/>
        <end position="579"/>
    </location>
</feature>
<feature type="compositionally biased region" description="Polar residues" evidence="5">
    <location>
        <begin position="602"/>
        <end position="646"/>
    </location>
</feature>
<evidence type="ECO:0000313" key="7">
    <source>
        <dbReference type="EMBL" id="PVD33658.1"/>
    </source>
</evidence>
<organism evidence="7 8">
    <name type="scientific">Pomacea canaliculata</name>
    <name type="common">Golden apple snail</name>
    <dbReference type="NCBI Taxonomy" id="400727"/>
    <lineage>
        <taxon>Eukaryota</taxon>
        <taxon>Metazoa</taxon>
        <taxon>Spiralia</taxon>
        <taxon>Lophotrochozoa</taxon>
        <taxon>Mollusca</taxon>
        <taxon>Gastropoda</taxon>
        <taxon>Caenogastropoda</taxon>
        <taxon>Architaenioglossa</taxon>
        <taxon>Ampullarioidea</taxon>
        <taxon>Ampullariidae</taxon>
        <taxon>Pomacea</taxon>
    </lineage>
</organism>
<dbReference type="InterPro" id="IPR013256">
    <property type="entry name" value="Chromatin_SPT2"/>
</dbReference>
<feature type="compositionally biased region" description="Basic and acidic residues" evidence="5">
    <location>
        <begin position="247"/>
        <end position="291"/>
    </location>
</feature>
<feature type="compositionally biased region" description="Basic and acidic residues" evidence="5">
    <location>
        <begin position="392"/>
        <end position="411"/>
    </location>
</feature>
<dbReference type="GO" id="GO:0006334">
    <property type="term" value="P:nucleosome assembly"/>
    <property type="evidence" value="ECO:0007669"/>
    <property type="project" value="TreeGrafter"/>
</dbReference>
<comment type="similarity">
    <text evidence="1">Belongs to the SPT2 family.</text>
</comment>
<dbReference type="STRING" id="400727.A0A2T7PJR8"/>
<accession>A0A2T7PJR8</accession>
<feature type="compositionally biased region" description="Polar residues" evidence="5">
    <location>
        <begin position="742"/>
        <end position="758"/>
    </location>
</feature>
<dbReference type="Pfam" id="PF22878">
    <property type="entry name" value="SPT2_N"/>
    <property type="match status" value="1"/>
</dbReference>
<dbReference type="Proteomes" id="UP000245119">
    <property type="component" value="Linkage Group LG3"/>
</dbReference>
<feature type="compositionally biased region" description="Acidic residues" evidence="5">
    <location>
        <begin position="781"/>
        <end position="808"/>
    </location>
</feature>
<reference evidence="7 8" key="1">
    <citation type="submission" date="2018-04" db="EMBL/GenBank/DDBJ databases">
        <title>The genome of golden apple snail Pomacea canaliculata provides insight into stress tolerance and invasive adaptation.</title>
        <authorList>
            <person name="Liu C."/>
            <person name="Liu B."/>
            <person name="Ren Y."/>
            <person name="Zhang Y."/>
            <person name="Wang H."/>
            <person name="Li S."/>
            <person name="Jiang F."/>
            <person name="Yin L."/>
            <person name="Zhang G."/>
            <person name="Qian W."/>
            <person name="Fan W."/>
        </authorList>
    </citation>
    <scope>NUCLEOTIDE SEQUENCE [LARGE SCALE GENOMIC DNA]</scope>
    <source>
        <strain evidence="7">SZHN2017</strain>
        <tissue evidence="7">Muscle</tissue>
    </source>
</reference>
<feature type="compositionally biased region" description="Polar residues" evidence="5">
    <location>
        <begin position="473"/>
        <end position="490"/>
    </location>
</feature>
<feature type="compositionally biased region" description="Basic and acidic residues" evidence="5">
    <location>
        <begin position="82"/>
        <end position="101"/>
    </location>
</feature>
<feature type="region of interest" description="Disordered" evidence="5">
    <location>
        <begin position="148"/>
        <end position="374"/>
    </location>
</feature>
<dbReference type="OMA" id="WSAPCNL"/>
<feature type="compositionally biased region" description="Polar residues" evidence="5">
    <location>
        <begin position="704"/>
        <end position="714"/>
    </location>
</feature>
<dbReference type="SMART" id="SM00784">
    <property type="entry name" value="SPT2"/>
    <property type="match status" value="1"/>
</dbReference>
<feature type="coiled-coil region" evidence="4">
    <location>
        <begin position="845"/>
        <end position="882"/>
    </location>
</feature>
<feature type="domain" description="SPT2 homolog N-terminal" evidence="6">
    <location>
        <begin position="1"/>
        <end position="73"/>
    </location>
</feature>
<dbReference type="PANTHER" id="PTHR22691">
    <property type="entry name" value="YEAST SPT2-RELATED"/>
    <property type="match status" value="1"/>
</dbReference>
<dbReference type="OrthoDB" id="6259853at2759"/>
<feature type="compositionally biased region" description="Basic and acidic residues" evidence="5">
    <location>
        <begin position="34"/>
        <end position="72"/>
    </location>
</feature>
<evidence type="ECO:0000256" key="1">
    <source>
        <dbReference type="ARBA" id="ARBA00006461"/>
    </source>
</evidence>
<dbReference type="PANTHER" id="PTHR22691:SF8">
    <property type="entry name" value="PROTEIN SPT2 HOMOLOG"/>
    <property type="match status" value="1"/>
</dbReference>